<feature type="transmembrane region" description="Helical" evidence="1">
    <location>
        <begin position="295"/>
        <end position="318"/>
    </location>
</feature>
<dbReference type="STRING" id="497964.CfE428DRAFT_5152"/>
<dbReference type="eggNOG" id="ENOG5032RTY">
    <property type="taxonomic scope" value="Bacteria"/>
</dbReference>
<keyword evidence="1" id="KW-0812">Transmembrane</keyword>
<keyword evidence="1" id="KW-1133">Transmembrane helix</keyword>
<feature type="transmembrane region" description="Helical" evidence="1">
    <location>
        <begin position="421"/>
        <end position="449"/>
    </location>
</feature>
<comment type="caution">
    <text evidence="2">The sequence shown here is derived from an EMBL/GenBank/DDBJ whole genome shotgun (WGS) entry which is preliminary data.</text>
</comment>
<name>B4D8B2_9BACT</name>
<evidence type="ECO:0000256" key="1">
    <source>
        <dbReference type="SAM" id="Phobius"/>
    </source>
</evidence>
<dbReference type="EMBL" id="ABVL01000021">
    <property type="protein sequence ID" value="EDY17305.1"/>
    <property type="molecule type" value="Genomic_DNA"/>
</dbReference>
<evidence type="ECO:0000313" key="3">
    <source>
        <dbReference type="Proteomes" id="UP000005824"/>
    </source>
</evidence>
<protein>
    <submittedName>
        <fullName evidence="2">Uncharacterized protein</fullName>
    </submittedName>
</protein>
<feature type="transmembrane region" description="Helical" evidence="1">
    <location>
        <begin position="268"/>
        <end position="288"/>
    </location>
</feature>
<sequence length="455" mass="49078">MPGVAQVDLRTVSIEAQTALALARALFIALLAVVVSAPLAPWLIAQRGRAGVVAWLLLLAPFFTPPLLVSYAFSKFAMALLVSFWGHETLYIVVLALKLIPVAVVLRTLLPSPLSPEGRHVFRILAPPDRWTRFRFHLRAAGHAPWIAGGLVFLLAFADFELASLWGVKTWTMAVFDAQVGGYALGATLKLAARPLIVQLGVLIAIAFAKRDLPGVHEEPTSRAGRMPWAYLTFSAGFISLIPLLIVTSQAITGIPSLLENFVLGGQLAASVVFAVVAAVAATTIAAWVRQSPVFQLAVITPGLLGALIISLLLLTLFQLPLLRALYDTPLPLAIALTLLLLPLALLLGALWLQPSPALHIARQTGSRRLLWQMETRPRAMAAGILFCWAYFDFTASSILAPTGFTPVFVRLHNLAHYGQTAVLSAMMLAAFATPILVLLLTGTAWRLYARGHGR</sequence>
<feature type="transmembrane region" description="Helical" evidence="1">
    <location>
        <begin position="330"/>
        <end position="353"/>
    </location>
</feature>
<feature type="transmembrane region" description="Helical" evidence="1">
    <location>
        <begin position="52"/>
        <end position="73"/>
    </location>
</feature>
<keyword evidence="3" id="KW-1185">Reference proteome</keyword>
<dbReference type="InParanoid" id="B4D8B2"/>
<keyword evidence="1" id="KW-0472">Membrane</keyword>
<feature type="transmembrane region" description="Helical" evidence="1">
    <location>
        <begin position="20"/>
        <end position="45"/>
    </location>
</feature>
<feature type="transmembrane region" description="Helical" evidence="1">
    <location>
        <begin position="380"/>
        <end position="401"/>
    </location>
</feature>
<feature type="transmembrane region" description="Helical" evidence="1">
    <location>
        <begin position="89"/>
        <end position="110"/>
    </location>
</feature>
<accession>B4D8B2</accession>
<dbReference type="AlphaFoldDB" id="B4D8B2"/>
<feature type="transmembrane region" description="Helical" evidence="1">
    <location>
        <begin position="229"/>
        <end position="248"/>
    </location>
</feature>
<proteinExistence type="predicted"/>
<dbReference type="Proteomes" id="UP000005824">
    <property type="component" value="Unassembled WGS sequence"/>
</dbReference>
<gene>
    <name evidence="2" type="ORF">CfE428DRAFT_5152</name>
</gene>
<evidence type="ECO:0000313" key="2">
    <source>
        <dbReference type="EMBL" id="EDY17305.1"/>
    </source>
</evidence>
<feature type="transmembrane region" description="Helical" evidence="1">
    <location>
        <begin position="140"/>
        <end position="158"/>
    </location>
</feature>
<reference evidence="2 3" key="1">
    <citation type="journal article" date="2011" name="J. Bacteriol.">
        <title>Genome sequence of Chthoniobacter flavus Ellin428, an aerobic heterotrophic soil bacterium.</title>
        <authorList>
            <person name="Kant R."/>
            <person name="van Passel M.W."/>
            <person name="Palva A."/>
            <person name="Lucas S."/>
            <person name="Lapidus A."/>
            <person name="Glavina Del Rio T."/>
            <person name="Dalin E."/>
            <person name="Tice H."/>
            <person name="Bruce D."/>
            <person name="Goodwin L."/>
            <person name="Pitluck S."/>
            <person name="Larimer F.W."/>
            <person name="Land M.L."/>
            <person name="Hauser L."/>
            <person name="Sangwan P."/>
            <person name="de Vos W.M."/>
            <person name="Janssen P.H."/>
            <person name="Smidt H."/>
        </authorList>
    </citation>
    <scope>NUCLEOTIDE SEQUENCE [LARGE SCALE GENOMIC DNA]</scope>
    <source>
        <strain evidence="2 3">Ellin428</strain>
    </source>
</reference>
<organism evidence="2 3">
    <name type="scientific">Chthoniobacter flavus Ellin428</name>
    <dbReference type="NCBI Taxonomy" id="497964"/>
    <lineage>
        <taxon>Bacteria</taxon>
        <taxon>Pseudomonadati</taxon>
        <taxon>Verrucomicrobiota</taxon>
        <taxon>Spartobacteria</taxon>
        <taxon>Chthoniobacterales</taxon>
        <taxon>Chthoniobacteraceae</taxon>
        <taxon>Chthoniobacter</taxon>
    </lineage>
</organism>